<accession>A0AAC8UD93</accession>
<proteinExistence type="predicted"/>
<organism evidence="2 3">
    <name type="scientific">Haemophilus ducreyi</name>
    <dbReference type="NCBI Taxonomy" id="730"/>
    <lineage>
        <taxon>Bacteria</taxon>
        <taxon>Pseudomonadati</taxon>
        <taxon>Pseudomonadota</taxon>
        <taxon>Gammaproteobacteria</taxon>
        <taxon>Pasteurellales</taxon>
        <taxon>Pasteurellaceae</taxon>
        <taxon>Haemophilus</taxon>
    </lineage>
</organism>
<name>A0AAC8UD93_HAEDC</name>
<feature type="compositionally biased region" description="Polar residues" evidence="1">
    <location>
        <begin position="43"/>
        <end position="57"/>
    </location>
</feature>
<dbReference type="Proteomes" id="UP000060132">
    <property type="component" value="Chromosome"/>
</dbReference>
<evidence type="ECO:0000313" key="2">
    <source>
        <dbReference type="EMBL" id="AKO32854.1"/>
    </source>
</evidence>
<sequence length="92" mass="10696">MRRLFVILISSLIAACYSIPQQSSVPTDMKAVRDYQQRVISKHTANSADQDNESLNQSDKRPKVKHYTLIVHPIVRPRIGLDYHHSIHNFNW</sequence>
<evidence type="ECO:0000313" key="3">
    <source>
        <dbReference type="Proteomes" id="UP000060132"/>
    </source>
</evidence>
<dbReference type="AlphaFoldDB" id="A0AAC8UD93"/>
<dbReference type="EMBL" id="CP011219">
    <property type="protein sequence ID" value="AKO32854.1"/>
    <property type="molecule type" value="Genomic_DNA"/>
</dbReference>
<reference evidence="2 3" key="1">
    <citation type="journal article" date="2015" name="PLoS Negl. Trop. Dis.">
        <title>Haemophilus ducreyi Cutaneous Ulcer Strains Are Nearly Identical to Class I Genital Ulcer Strains.</title>
        <authorList>
            <person name="Gangaiah D."/>
            <person name="Webb K.M."/>
            <person name="Humphreys T.L."/>
            <person name="Fortney K.R."/>
            <person name="Toh E."/>
            <person name="Tai A."/>
            <person name="Katz S.S."/>
            <person name="Pillay A."/>
            <person name="Chen C.Y."/>
            <person name="Roberts S.A."/>
            <person name="Munson R.S.Jr."/>
            <person name="Spinola S.M."/>
        </authorList>
    </citation>
    <scope>NUCLEOTIDE SEQUENCE [LARGE SCALE GENOMIC DNA]</scope>
    <source>
        <strain evidence="3">CLU2</strain>
    </source>
</reference>
<gene>
    <name evidence="2" type="ORF">RZ57_07005</name>
</gene>
<dbReference type="RefSeq" id="WP_010945578.1">
    <property type="nucleotide sequence ID" value="NZ_CP011218.1"/>
</dbReference>
<evidence type="ECO:0000256" key="1">
    <source>
        <dbReference type="SAM" id="MobiDB-lite"/>
    </source>
</evidence>
<feature type="region of interest" description="Disordered" evidence="1">
    <location>
        <begin position="40"/>
        <end position="61"/>
    </location>
</feature>
<dbReference type="PROSITE" id="PS51257">
    <property type="entry name" value="PROKAR_LIPOPROTEIN"/>
    <property type="match status" value="1"/>
</dbReference>
<protein>
    <recommendedName>
        <fullName evidence="4">Lipoprotein</fullName>
    </recommendedName>
</protein>
<evidence type="ECO:0008006" key="4">
    <source>
        <dbReference type="Google" id="ProtNLM"/>
    </source>
</evidence>